<sequence length="457" mass="49434">MSKIVVVGANHAGTSSINTILDNYGSENEVVVFDQNSNISFLGCGMALWIGHQISNGDGLFYANKELLESKGAKVYMNAPVQSIDYDAKTVTALVDGQERTESYDKLILATGSQPILPPIEGAAIKEGSLEFEATLKNLQFVKLFQNAQQVIDKLEDQNEDIKKVAVVGAGYIGVELAEAFKRNGREVVLIDVVDTCLAGYYDRDLSDMMSKQMADNGIELAFGETVKAIEGDGKVERIVTDKTSRDVDMVVLAVGFRPNTSLGAGKLETFRNGAFLVNKKQETSLPDVYAVGDCATVYDNAINDTNYIALASNALRSGMVAGHNAAGHDIESLGVQGSNGISIFGLNMVSTGLTEEKAKRFGFNPVTAEITDQQKAAFMEHGNYDVTLKIVYDKDSREVLGAQMASLGDISMAIHMFSLAIQEHITIDRLALLDLFFLPHFNQPLSYIAKAAIAAK</sequence>
<dbReference type="Proteomes" id="UP000249495">
    <property type="component" value="Chromosome 1"/>
</dbReference>
<dbReference type="InterPro" id="IPR023753">
    <property type="entry name" value="FAD/NAD-binding_dom"/>
</dbReference>
<dbReference type="PANTHER" id="PTHR43429:SF1">
    <property type="entry name" value="NAD(P)H SULFUR OXIDOREDUCTASE (COA-DEPENDENT)"/>
    <property type="match status" value="1"/>
</dbReference>
<evidence type="ECO:0000256" key="8">
    <source>
        <dbReference type="ARBA" id="ARBA00023284"/>
    </source>
</evidence>
<keyword evidence="6" id="KW-0520">NAD</keyword>
<reference evidence="14 15" key="1">
    <citation type="submission" date="2018-06" db="EMBL/GenBank/DDBJ databases">
        <authorList>
            <consortium name="Pathogen Informatics"/>
            <person name="Doyle S."/>
        </authorList>
    </citation>
    <scope>NUCLEOTIDE SEQUENCE [LARGE SCALE GENOMIC DNA]</scope>
    <source>
        <strain evidence="14 15">NCTC12278</strain>
    </source>
</reference>
<dbReference type="NCBIfam" id="NF046103">
    <property type="entry name" value="NOXase_Strep"/>
    <property type="match status" value="1"/>
</dbReference>
<organism evidence="14 15">
    <name type="scientific">Streptococcus ferus</name>
    <dbReference type="NCBI Taxonomy" id="1345"/>
    <lineage>
        <taxon>Bacteria</taxon>
        <taxon>Bacillati</taxon>
        <taxon>Bacillota</taxon>
        <taxon>Bacilli</taxon>
        <taxon>Lactobacillales</taxon>
        <taxon>Streptococcaceae</taxon>
        <taxon>Streptococcus</taxon>
    </lineage>
</organism>
<evidence type="ECO:0000313" key="14">
    <source>
        <dbReference type="EMBL" id="SQF40331.1"/>
    </source>
</evidence>
<dbReference type="PRINTS" id="PR00411">
    <property type="entry name" value="PNDRDTASEI"/>
</dbReference>
<keyword evidence="8" id="KW-0676">Redox-active center</keyword>
<dbReference type="AlphaFoldDB" id="A0A2X3XYR5"/>
<dbReference type="Gene3D" id="3.50.50.60">
    <property type="entry name" value="FAD/NAD(P)-binding domain"/>
    <property type="match status" value="2"/>
</dbReference>
<evidence type="ECO:0000256" key="6">
    <source>
        <dbReference type="ARBA" id="ARBA00023027"/>
    </source>
</evidence>
<keyword evidence="15" id="KW-1185">Reference proteome</keyword>
<evidence type="ECO:0000313" key="15">
    <source>
        <dbReference type="Proteomes" id="UP000249495"/>
    </source>
</evidence>
<dbReference type="PANTHER" id="PTHR43429">
    <property type="entry name" value="PYRIDINE NUCLEOTIDE-DISULFIDE OXIDOREDUCTASE DOMAIN-CONTAINING"/>
    <property type="match status" value="1"/>
</dbReference>
<protein>
    <recommendedName>
        <fullName evidence="10">NADH oxidase</fullName>
        <ecNumber evidence="9">1.6.3.4</ecNumber>
    </recommendedName>
</protein>
<dbReference type="Pfam" id="PF02852">
    <property type="entry name" value="Pyr_redox_dim"/>
    <property type="match status" value="1"/>
</dbReference>
<keyword evidence="7" id="KW-0558">Oxidation</keyword>
<dbReference type="InterPro" id="IPR016156">
    <property type="entry name" value="FAD/NAD-linked_Rdtase_dimer_sf"/>
</dbReference>
<evidence type="ECO:0000256" key="7">
    <source>
        <dbReference type="ARBA" id="ARBA00023097"/>
    </source>
</evidence>
<dbReference type="SUPFAM" id="SSF51905">
    <property type="entry name" value="FAD/NAD(P)-binding domain"/>
    <property type="match status" value="1"/>
</dbReference>
<dbReference type="SUPFAM" id="SSF55424">
    <property type="entry name" value="FAD/NAD-linked reductases, dimerisation (C-terminal) domain"/>
    <property type="match status" value="1"/>
</dbReference>
<dbReference type="InterPro" id="IPR050260">
    <property type="entry name" value="FAD-bd_OxRdtase"/>
</dbReference>
<dbReference type="EC" id="1.6.3.4" evidence="9"/>
<dbReference type="Pfam" id="PF07992">
    <property type="entry name" value="Pyr_redox_2"/>
    <property type="match status" value="1"/>
</dbReference>
<dbReference type="STRING" id="1123303.GCA_000372425_00427"/>
<dbReference type="InterPro" id="IPR004099">
    <property type="entry name" value="Pyr_nucl-diS_OxRdtase_dimer"/>
</dbReference>
<name>A0A2X3XYR5_9STRE</name>
<dbReference type="InterPro" id="IPR058076">
    <property type="entry name" value="NOXase"/>
</dbReference>
<evidence type="ECO:0000256" key="4">
    <source>
        <dbReference type="ARBA" id="ARBA00022827"/>
    </source>
</evidence>
<evidence type="ECO:0000256" key="1">
    <source>
        <dbReference type="ARBA" id="ARBA00001974"/>
    </source>
</evidence>
<feature type="domain" description="Pyridine nucleotide-disulphide oxidoreductase dimerisation" evidence="12">
    <location>
        <begin position="346"/>
        <end position="443"/>
    </location>
</feature>
<evidence type="ECO:0000256" key="2">
    <source>
        <dbReference type="ARBA" id="ARBA00009130"/>
    </source>
</evidence>
<dbReference type="Gene3D" id="3.30.390.30">
    <property type="match status" value="1"/>
</dbReference>
<evidence type="ECO:0000256" key="11">
    <source>
        <dbReference type="ARBA" id="ARBA00047360"/>
    </source>
</evidence>
<keyword evidence="5 14" id="KW-0560">Oxidoreductase</keyword>
<feature type="domain" description="FAD/NAD(P)-binding" evidence="13">
    <location>
        <begin position="3"/>
        <end position="319"/>
    </location>
</feature>
<evidence type="ECO:0000259" key="13">
    <source>
        <dbReference type="Pfam" id="PF07992"/>
    </source>
</evidence>
<dbReference type="OrthoDB" id="9802028at2"/>
<comment type="catalytic activity">
    <reaction evidence="11">
        <text>2 NADH + O2 + 2 H(+) = 2 NAD(+) + 2 H2O</text>
        <dbReference type="Rhea" id="RHEA:37799"/>
        <dbReference type="ChEBI" id="CHEBI:15377"/>
        <dbReference type="ChEBI" id="CHEBI:15378"/>
        <dbReference type="ChEBI" id="CHEBI:15379"/>
        <dbReference type="ChEBI" id="CHEBI:57540"/>
        <dbReference type="ChEBI" id="CHEBI:57945"/>
        <dbReference type="EC" id="1.6.3.4"/>
    </reaction>
</comment>
<dbReference type="PRINTS" id="PR00368">
    <property type="entry name" value="FADPNR"/>
</dbReference>
<dbReference type="KEGG" id="sfer:NCTC12278_00898"/>
<gene>
    <name evidence="14" type="primary">nox</name>
    <name evidence="14" type="ORF">NCTC12278_00898</name>
</gene>
<accession>A0A2X3XYR5</accession>
<evidence type="ECO:0000259" key="12">
    <source>
        <dbReference type="Pfam" id="PF02852"/>
    </source>
</evidence>
<comment type="similarity">
    <text evidence="2">Belongs to the class-III pyridine nucleotide-disulfide oxidoreductase family.</text>
</comment>
<keyword evidence="4" id="KW-0274">FAD</keyword>
<dbReference type="InterPro" id="IPR036188">
    <property type="entry name" value="FAD/NAD-bd_sf"/>
</dbReference>
<keyword evidence="3" id="KW-0285">Flavoprotein</keyword>
<evidence type="ECO:0000256" key="10">
    <source>
        <dbReference type="ARBA" id="ARBA00039201"/>
    </source>
</evidence>
<evidence type="ECO:0000256" key="5">
    <source>
        <dbReference type="ARBA" id="ARBA00023002"/>
    </source>
</evidence>
<comment type="cofactor">
    <cofactor evidence="1">
        <name>FAD</name>
        <dbReference type="ChEBI" id="CHEBI:57692"/>
    </cofactor>
</comment>
<dbReference type="RefSeq" id="WP_018029755.1">
    <property type="nucleotide sequence ID" value="NZ_LS483343.1"/>
</dbReference>
<evidence type="ECO:0000256" key="3">
    <source>
        <dbReference type="ARBA" id="ARBA00022630"/>
    </source>
</evidence>
<dbReference type="EMBL" id="LS483343">
    <property type="protein sequence ID" value="SQF40331.1"/>
    <property type="molecule type" value="Genomic_DNA"/>
</dbReference>
<proteinExistence type="inferred from homology"/>
<dbReference type="GO" id="GO:0016491">
    <property type="term" value="F:oxidoreductase activity"/>
    <property type="evidence" value="ECO:0007669"/>
    <property type="project" value="UniProtKB-KW"/>
</dbReference>
<evidence type="ECO:0000256" key="9">
    <source>
        <dbReference type="ARBA" id="ARBA00039092"/>
    </source>
</evidence>